<name>A0ABQ3YPS6_9ACTN</name>
<dbReference type="Proteomes" id="UP000637628">
    <property type="component" value="Unassembled WGS sequence"/>
</dbReference>
<feature type="transmembrane region" description="Helical" evidence="2">
    <location>
        <begin position="415"/>
        <end position="435"/>
    </location>
</feature>
<feature type="region of interest" description="Disordered" evidence="1">
    <location>
        <begin position="272"/>
        <end position="305"/>
    </location>
</feature>
<feature type="compositionally biased region" description="Polar residues" evidence="1">
    <location>
        <begin position="14"/>
        <end position="25"/>
    </location>
</feature>
<accession>A0ABQ3YPS6</accession>
<dbReference type="EMBL" id="BOML01000006">
    <property type="protein sequence ID" value="GID99547.1"/>
    <property type="molecule type" value="Genomic_DNA"/>
</dbReference>
<keyword evidence="4" id="KW-1185">Reference proteome</keyword>
<feature type="transmembrane region" description="Helical" evidence="2">
    <location>
        <begin position="308"/>
        <end position="327"/>
    </location>
</feature>
<comment type="caution">
    <text evidence="3">The sequence shown here is derived from an EMBL/GenBank/DDBJ whole genome shotgun (WGS) entry which is preliminary data.</text>
</comment>
<keyword evidence="2" id="KW-0472">Membrane</keyword>
<keyword evidence="2" id="KW-1133">Transmembrane helix</keyword>
<evidence type="ECO:0000313" key="4">
    <source>
        <dbReference type="Proteomes" id="UP000637628"/>
    </source>
</evidence>
<evidence type="ECO:0000256" key="2">
    <source>
        <dbReference type="SAM" id="Phobius"/>
    </source>
</evidence>
<dbReference type="RefSeq" id="WP_203725064.1">
    <property type="nucleotide sequence ID" value="NZ_BAAATX010000023.1"/>
</dbReference>
<reference evidence="3 4" key="1">
    <citation type="submission" date="2021-01" db="EMBL/GenBank/DDBJ databases">
        <title>Whole genome shotgun sequence of Actinoplanes durhamensis NBRC 14914.</title>
        <authorList>
            <person name="Komaki H."/>
            <person name="Tamura T."/>
        </authorList>
    </citation>
    <scope>NUCLEOTIDE SEQUENCE [LARGE SCALE GENOMIC DNA]</scope>
    <source>
        <strain evidence="3 4">NBRC 14914</strain>
    </source>
</reference>
<feature type="region of interest" description="Disordered" evidence="1">
    <location>
        <begin position="1"/>
        <end position="119"/>
    </location>
</feature>
<feature type="compositionally biased region" description="Pro residues" evidence="1">
    <location>
        <begin position="246"/>
        <end position="256"/>
    </location>
</feature>
<keyword evidence="2" id="KW-0812">Transmembrane</keyword>
<feature type="compositionally biased region" description="Basic and acidic residues" evidence="1">
    <location>
        <begin position="100"/>
        <end position="115"/>
    </location>
</feature>
<sequence>MTGETPQPGEKPSNEGSPWSFSDPGTSWWRGENEHAAAEPGRPRSPRRRAAQHQAVAESALQGGTGTLQPPSPVERTGAAAEGHAAGARDTAVQLIDPPVVERHHDQADEHRYDPLRPTGYTAKVTATTVAADVKADTAEPPTVEAPPAEVPVVDVPVVDVPVVDVPVVEEASAREPQTAPEVVAEMKAELGLLPDPDADADVMVLPEPSTRNRPTVPLEPTAPTDRGPAPSVARQSRRDAYRPTEPLPPLPPPTGSPEVDARLERLENSPFWHTDPEKLPEPELDIRPAHAAGRRGRRSGKKGKPPVAALVSLIALGLLSAFFSWVSAEPFWLAMGHGDRGYATTAHCTSSGVTQHCNGRFAAADGGFTISKVTLLGVGPGQRVPGTVSPARMVSADSPRAYLGETTPLLQLRWLLGFALVLLCGYVIAGVTGARRLETGRARRGAVLASLAGPVLLLVGFLIGSF</sequence>
<proteinExistence type="predicted"/>
<feature type="transmembrane region" description="Helical" evidence="2">
    <location>
        <begin position="447"/>
        <end position="465"/>
    </location>
</feature>
<feature type="region of interest" description="Disordered" evidence="1">
    <location>
        <begin position="204"/>
        <end position="260"/>
    </location>
</feature>
<gene>
    <name evidence="3" type="ORF">Adu01nite_08980</name>
</gene>
<feature type="compositionally biased region" description="Basic and acidic residues" evidence="1">
    <location>
        <begin position="275"/>
        <end position="289"/>
    </location>
</feature>
<protein>
    <submittedName>
        <fullName evidence="3">Uncharacterized protein</fullName>
    </submittedName>
</protein>
<feature type="compositionally biased region" description="Basic residues" evidence="1">
    <location>
        <begin position="293"/>
        <end position="305"/>
    </location>
</feature>
<organism evidence="3 4">
    <name type="scientific">Paractinoplanes durhamensis</name>
    <dbReference type="NCBI Taxonomy" id="113563"/>
    <lineage>
        <taxon>Bacteria</taxon>
        <taxon>Bacillati</taxon>
        <taxon>Actinomycetota</taxon>
        <taxon>Actinomycetes</taxon>
        <taxon>Micromonosporales</taxon>
        <taxon>Micromonosporaceae</taxon>
        <taxon>Paractinoplanes</taxon>
    </lineage>
</organism>
<feature type="compositionally biased region" description="Low complexity" evidence="1">
    <location>
        <begin position="78"/>
        <end position="88"/>
    </location>
</feature>
<evidence type="ECO:0000313" key="3">
    <source>
        <dbReference type="EMBL" id="GID99547.1"/>
    </source>
</evidence>
<evidence type="ECO:0000256" key="1">
    <source>
        <dbReference type="SAM" id="MobiDB-lite"/>
    </source>
</evidence>